<sequence length="170" mass="19999">MSELTFHHYMQIAQEESEQAFKSAMEAAGYFSFYKFAEDFRNGLKRYSDADIIHYRYKLIRARALFPTPEQFSPSWSTLWEEFDIIFNYKNEALSAIPPSGRDGEWQVLIDNPYTHQPVVCYPSLAFLEAAYMYGYFQRDLKPHECLRLQKVTELLLAYGRKEASIFPDS</sequence>
<accession>A0ABV1KYG1</accession>
<gene>
    <name evidence="1" type="ORF">QJS35_21930</name>
</gene>
<dbReference type="EMBL" id="JASKHM010000013">
    <property type="protein sequence ID" value="MEQ4485052.1"/>
    <property type="molecule type" value="Genomic_DNA"/>
</dbReference>
<evidence type="ECO:0000313" key="1">
    <source>
        <dbReference type="EMBL" id="MEQ4485052.1"/>
    </source>
</evidence>
<reference evidence="1 2" key="1">
    <citation type="journal article" date="2023" name="Genome Announc.">
        <title>Pan-Genome Analyses of the Genus Cohnella and Proposal of the Novel Species Cohnella silvisoli sp. nov., Isolated from Forest Soil.</title>
        <authorList>
            <person name="Wang C."/>
            <person name="Mao L."/>
            <person name="Bao G."/>
            <person name="Zhu H."/>
        </authorList>
    </citation>
    <scope>NUCLEOTIDE SEQUENCE [LARGE SCALE GENOMIC DNA]</scope>
    <source>
        <strain evidence="1 2">NL03-T5-1</strain>
    </source>
</reference>
<name>A0ABV1KYG1_9BACL</name>
<keyword evidence="2" id="KW-1185">Reference proteome</keyword>
<protein>
    <submittedName>
        <fullName evidence="1">Uncharacterized protein</fullName>
    </submittedName>
</protein>
<proteinExistence type="predicted"/>
<evidence type="ECO:0000313" key="2">
    <source>
        <dbReference type="Proteomes" id="UP001493487"/>
    </source>
</evidence>
<dbReference type="RefSeq" id="WP_232184742.1">
    <property type="nucleotide sequence ID" value="NZ_JAIOAP010000003.1"/>
</dbReference>
<dbReference type="Proteomes" id="UP001493487">
    <property type="component" value="Unassembled WGS sequence"/>
</dbReference>
<comment type="caution">
    <text evidence="1">The sequence shown here is derived from an EMBL/GenBank/DDBJ whole genome shotgun (WGS) entry which is preliminary data.</text>
</comment>
<organism evidence="1 2">
    <name type="scientific">Cohnella silvisoli</name>
    <dbReference type="NCBI Taxonomy" id="2873699"/>
    <lineage>
        <taxon>Bacteria</taxon>
        <taxon>Bacillati</taxon>
        <taxon>Bacillota</taxon>
        <taxon>Bacilli</taxon>
        <taxon>Bacillales</taxon>
        <taxon>Paenibacillaceae</taxon>
        <taxon>Cohnella</taxon>
    </lineage>
</organism>